<sequence>MKKEMYKLEDELNSKKIPKKYKNNIQDKRNNFWLYIIFFAIVVIAAVTIIILFALSDNYYLQLIDFGNGTLLLIFLLFFPYLIKIIIDKYNIMIMNKHSNKIKKINWTKLFEIYNNNQFIIEEIKLNKLYLTDYLFCKLLLSKKIKAIEINNEFKISFNDLSFSIKFCNISLDKDDNFLLLNKKITFNKIMSLDEIKKVLNINIVEFINVNESSTEVIINTIICSKNELFGNYKSKITYLKMYDFEITKKIFGLYSQKKYNKNNFLETYKIYIENDINTIKDLLILQNSALN</sequence>
<dbReference type="AlphaFoldDB" id="A0A0M4JJH7"/>
<name>A0A0M4JJH7_9MOLU</name>
<evidence type="ECO:0000256" key="1">
    <source>
        <dbReference type="SAM" id="Phobius"/>
    </source>
</evidence>
<dbReference type="RefSeq" id="WP_053946110.1">
    <property type="nucleotide sequence ID" value="NZ_CP012622.1"/>
</dbReference>
<feature type="transmembrane region" description="Helical" evidence="1">
    <location>
        <begin position="32"/>
        <end position="54"/>
    </location>
</feature>
<organism evidence="2 3">
    <name type="scientific">Spiroplasma cantharicola</name>
    <dbReference type="NCBI Taxonomy" id="362837"/>
    <lineage>
        <taxon>Bacteria</taxon>
        <taxon>Bacillati</taxon>
        <taxon>Mycoplasmatota</taxon>
        <taxon>Mollicutes</taxon>
        <taxon>Entomoplasmatales</taxon>
        <taxon>Spiroplasmataceae</taxon>
        <taxon>Spiroplasma</taxon>
    </lineage>
</organism>
<keyword evidence="3" id="KW-1185">Reference proteome</keyword>
<dbReference type="KEGG" id="scj:SCANT_v1c04430"/>
<accession>A0A0M4JJH7</accession>
<keyword evidence="1" id="KW-1133">Transmembrane helix</keyword>
<protein>
    <submittedName>
        <fullName evidence="2">Uncharacterized protein</fullName>
    </submittedName>
</protein>
<evidence type="ECO:0000313" key="3">
    <source>
        <dbReference type="Proteomes" id="UP000063919"/>
    </source>
</evidence>
<evidence type="ECO:0000313" key="2">
    <source>
        <dbReference type="EMBL" id="ALD66349.1"/>
    </source>
</evidence>
<proteinExistence type="predicted"/>
<dbReference type="PATRIC" id="fig|362837.3.peg.450"/>
<gene>
    <name evidence="2" type="ORF">SCANT_v1c04430</name>
</gene>
<reference evidence="2 3" key="1">
    <citation type="journal article" date="2015" name="Genome Announc.">
        <title>Complete Genome Sequence of Spiroplasma cantharicola CC-1T (DSM 21588), a Bacterium Isolated from Soldier Beetle (Cantharis carolinus).</title>
        <authorList>
            <person name="Lo W.S."/>
            <person name="Liu P.Y."/>
            <person name="Kuo C.H."/>
        </authorList>
    </citation>
    <scope>NUCLEOTIDE SEQUENCE [LARGE SCALE GENOMIC DNA]</scope>
    <source>
        <strain evidence="2 3">CC-1</strain>
    </source>
</reference>
<dbReference type="EMBL" id="CP012622">
    <property type="protein sequence ID" value="ALD66349.1"/>
    <property type="molecule type" value="Genomic_DNA"/>
</dbReference>
<feature type="transmembrane region" description="Helical" evidence="1">
    <location>
        <begin position="66"/>
        <end position="87"/>
    </location>
</feature>
<dbReference type="Proteomes" id="UP000063919">
    <property type="component" value="Chromosome"/>
</dbReference>
<keyword evidence="1" id="KW-0812">Transmembrane</keyword>
<keyword evidence="1" id="KW-0472">Membrane</keyword>